<evidence type="ECO:0000313" key="7">
    <source>
        <dbReference type="Proteomes" id="UP001150238"/>
    </source>
</evidence>
<keyword evidence="2 4" id="KW-0863">Zinc-finger</keyword>
<keyword evidence="1" id="KW-0479">Metal-binding</keyword>
<feature type="domain" description="MYND-type" evidence="5">
    <location>
        <begin position="420"/>
        <end position="460"/>
    </location>
</feature>
<dbReference type="GO" id="GO:0008270">
    <property type="term" value="F:zinc ion binding"/>
    <property type="evidence" value="ECO:0007669"/>
    <property type="project" value="UniProtKB-KW"/>
</dbReference>
<protein>
    <recommendedName>
        <fullName evidence="5">MYND-type domain-containing protein</fullName>
    </recommendedName>
</protein>
<dbReference type="SUPFAM" id="SSF144232">
    <property type="entry name" value="HIT/MYND zinc finger-like"/>
    <property type="match status" value="1"/>
</dbReference>
<reference evidence="6" key="2">
    <citation type="journal article" date="2023" name="Proc. Natl. Acad. Sci. U.S.A.">
        <title>A global phylogenomic analysis of the shiitake genus Lentinula.</title>
        <authorList>
            <person name="Sierra-Patev S."/>
            <person name="Min B."/>
            <person name="Naranjo-Ortiz M."/>
            <person name="Looney B."/>
            <person name="Konkel Z."/>
            <person name="Slot J.C."/>
            <person name="Sakamoto Y."/>
            <person name="Steenwyk J.L."/>
            <person name="Rokas A."/>
            <person name="Carro J."/>
            <person name="Camarero S."/>
            <person name="Ferreira P."/>
            <person name="Molpeceres G."/>
            <person name="Ruiz-Duenas F.J."/>
            <person name="Serrano A."/>
            <person name="Henrissat B."/>
            <person name="Drula E."/>
            <person name="Hughes K.W."/>
            <person name="Mata J.L."/>
            <person name="Ishikawa N.K."/>
            <person name="Vargas-Isla R."/>
            <person name="Ushijima S."/>
            <person name="Smith C.A."/>
            <person name="Donoghue J."/>
            <person name="Ahrendt S."/>
            <person name="Andreopoulos W."/>
            <person name="He G."/>
            <person name="LaButti K."/>
            <person name="Lipzen A."/>
            <person name="Ng V."/>
            <person name="Riley R."/>
            <person name="Sandor L."/>
            <person name="Barry K."/>
            <person name="Martinez A.T."/>
            <person name="Xiao Y."/>
            <person name="Gibbons J.G."/>
            <person name="Terashima K."/>
            <person name="Grigoriev I.V."/>
            <person name="Hibbett D."/>
        </authorList>
    </citation>
    <scope>NUCLEOTIDE SEQUENCE</scope>
    <source>
        <strain evidence="6">Sp2 HRB7682 ss15</strain>
    </source>
</reference>
<dbReference type="Pfam" id="PF01753">
    <property type="entry name" value="zf-MYND"/>
    <property type="match status" value="1"/>
</dbReference>
<evidence type="ECO:0000256" key="3">
    <source>
        <dbReference type="ARBA" id="ARBA00022833"/>
    </source>
</evidence>
<accession>A0A9W8ZR43</accession>
<evidence type="ECO:0000256" key="2">
    <source>
        <dbReference type="ARBA" id="ARBA00022771"/>
    </source>
</evidence>
<organism evidence="6 7">
    <name type="scientific">Lentinula lateritia</name>
    <dbReference type="NCBI Taxonomy" id="40482"/>
    <lineage>
        <taxon>Eukaryota</taxon>
        <taxon>Fungi</taxon>
        <taxon>Dikarya</taxon>
        <taxon>Basidiomycota</taxon>
        <taxon>Agaricomycotina</taxon>
        <taxon>Agaricomycetes</taxon>
        <taxon>Agaricomycetidae</taxon>
        <taxon>Agaricales</taxon>
        <taxon>Marasmiineae</taxon>
        <taxon>Omphalotaceae</taxon>
        <taxon>Lentinula</taxon>
    </lineage>
</organism>
<gene>
    <name evidence="6" type="ORF">C8J55DRAFT_567082</name>
</gene>
<keyword evidence="3" id="KW-0862">Zinc</keyword>
<proteinExistence type="predicted"/>
<name>A0A9W8ZR43_9AGAR</name>
<reference evidence="6" key="1">
    <citation type="submission" date="2022-08" db="EMBL/GenBank/DDBJ databases">
        <authorList>
            <consortium name="DOE Joint Genome Institute"/>
            <person name="Min B."/>
            <person name="Riley R."/>
            <person name="Sierra-Patev S."/>
            <person name="Naranjo-Ortiz M."/>
            <person name="Looney B."/>
            <person name="Konkel Z."/>
            <person name="Slot J.C."/>
            <person name="Sakamoto Y."/>
            <person name="Steenwyk J.L."/>
            <person name="Rokas A."/>
            <person name="Carro J."/>
            <person name="Camarero S."/>
            <person name="Ferreira P."/>
            <person name="Molpeceres G."/>
            <person name="Ruiz-Duenas F.J."/>
            <person name="Serrano A."/>
            <person name="Henrissat B."/>
            <person name="Drula E."/>
            <person name="Hughes K.W."/>
            <person name="Mata J.L."/>
            <person name="Ishikawa N.K."/>
            <person name="Vargas-Isla R."/>
            <person name="Ushijima S."/>
            <person name="Smith C.A."/>
            <person name="Ahrendt S."/>
            <person name="Andreopoulos W."/>
            <person name="He G."/>
            <person name="Labutti K."/>
            <person name="Lipzen A."/>
            <person name="Ng V."/>
            <person name="Sandor L."/>
            <person name="Barry K."/>
            <person name="Martinez A.T."/>
            <person name="Xiao Y."/>
            <person name="Gibbons J.G."/>
            <person name="Terashima K."/>
            <person name="Hibbett D.S."/>
            <person name="Grigoriev I.V."/>
        </authorList>
    </citation>
    <scope>NUCLEOTIDE SEQUENCE</scope>
    <source>
        <strain evidence="6">Sp2 HRB7682 ss15</strain>
    </source>
</reference>
<dbReference type="Proteomes" id="UP001150238">
    <property type="component" value="Unassembled WGS sequence"/>
</dbReference>
<dbReference type="AlphaFoldDB" id="A0A9W8ZR43"/>
<dbReference type="EMBL" id="JANVFS010000062">
    <property type="protein sequence ID" value="KAJ4464119.1"/>
    <property type="molecule type" value="Genomic_DNA"/>
</dbReference>
<evidence type="ECO:0000256" key="1">
    <source>
        <dbReference type="ARBA" id="ARBA00022723"/>
    </source>
</evidence>
<dbReference type="Gene3D" id="6.10.140.2220">
    <property type="match status" value="1"/>
</dbReference>
<evidence type="ECO:0000256" key="4">
    <source>
        <dbReference type="PROSITE-ProRule" id="PRU00134"/>
    </source>
</evidence>
<evidence type="ECO:0000259" key="5">
    <source>
        <dbReference type="PROSITE" id="PS50865"/>
    </source>
</evidence>
<dbReference type="InterPro" id="IPR002893">
    <property type="entry name" value="Znf_MYND"/>
</dbReference>
<sequence>MSQNESLLEPLFFLTEDEETILSGIRGRSLVELERSIAMSPTNALDIWRSFWPEVVGILTKIKLAVKLDDERIASISFQNHLDDTVLPVWTYIDTMLMMVPVSESGDISHLLATTPDFLSHLAHAYLATIVPVATPQNPSSESSLSTMEAFTRIGRVTNRLYLDLIETENDVEAENLLKSFISISPPTDSARHVTALCLVRAMHEVAYARSTPTENFDPSILEFVMFIFERLAAYDNDVYRASLKNGSIAVISRVAAFLTSQTQRFASDLFAFKARIFALRECLLYFYICFQESHHWVNKALEEDILLSFVLCFSLIKKCDSFSPKIGSILEEPLILILQILWCYTKCYLSVETRIEKEVDRVDDLNMIEEDEGLWAAWAPKAHEMWCVLAVEANERTTRGLSDTFWDPKRPHSVSACAYKQCRALSVKTPKACSSCRVPSYCSKGCQRSDWKSGHRDMCKKICSERQDGFPGPIPSLDKAYAAFTMKIIQVMNTKLVIEKLAEYLQNYPETRSSQQMHATLNYRTFPPEVTVEPYSPQAFPCKDPTANYICTVLVFGTACQYTRSMPWTWRNLVDGEFEGSKFFV</sequence>
<evidence type="ECO:0000313" key="6">
    <source>
        <dbReference type="EMBL" id="KAJ4464119.1"/>
    </source>
</evidence>
<comment type="caution">
    <text evidence="6">The sequence shown here is derived from an EMBL/GenBank/DDBJ whole genome shotgun (WGS) entry which is preliminary data.</text>
</comment>
<dbReference type="PROSITE" id="PS50865">
    <property type="entry name" value="ZF_MYND_2"/>
    <property type="match status" value="1"/>
</dbReference>